<dbReference type="InterPro" id="IPR029021">
    <property type="entry name" value="Prot-tyrosine_phosphatase-like"/>
</dbReference>
<dbReference type="InterPro" id="IPR036372">
    <property type="entry name" value="BEACH_dom_sf"/>
</dbReference>
<dbReference type="SMART" id="SM01026">
    <property type="entry name" value="Beach"/>
    <property type="match status" value="1"/>
</dbReference>
<dbReference type="SUPFAM" id="SSF81837">
    <property type="entry name" value="BEACH domain"/>
    <property type="match status" value="1"/>
</dbReference>
<gene>
    <name evidence="2" type="ORF">IMG5_093070</name>
</gene>
<organism evidence="2 3">
    <name type="scientific">Ichthyophthirius multifiliis</name>
    <name type="common">White spot disease agent</name>
    <name type="synonym">Ich</name>
    <dbReference type="NCBI Taxonomy" id="5932"/>
    <lineage>
        <taxon>Eukaryota</taxon>
        <taxon>Sar</taxon>
        <taxon>Alveolata</taxon>
        <taxon>Ciliophora</taxon>
        <taxon>Intramacronucleata</taxon>
        <taxon>Oligohymenophorea</taxon>
        <taxon>Hymenostomatida</taxon>
        <taxon>Ophryoglenina</taxon>
        <taxon>Ichthyophthirius</taxon>
    </lineage>
</organism>
<feature type="non-terminal residue" evidence="2">
    <location>
        <position position="1"/>
    </location>
</feature>
<dbReference type="EMBL" id="GL983758">
    <property type="protein sequence ID" value="EGR32183.1"/>
    <property type="molecule type" value="Genomic_DNA"/>
</dbReference>
<dbReference type="InParanoid" id="G0QRH7"/>
<dbReference type="eggNOG" id="KOG1786">
    <property type="taxonomic scope" value="Eukaryota"/>
</dbReference>
<proteinExistence type="predicted"/>
<dbReference type="InterPro" id="IPR050865">
    <property type="entry name" value="BEACH_Domain"/>
</dbReference>
<dbReference type="PANTHER" id="PTHR13743">
    <property type="entry name" value="BEIGE/BEACH-RELATED"/>
    <property type="match status" value="1"/>
</dbReference>
<dbReference type="EC" id="3.1.3.48" evidence="2"/>
<reference evidence="2 3" key="1">
    <citation type="submission" date="2011-07" db="EMBL/GenBank/DDBJ databases">
        <authorList>
            <person name="Coyne R."/>
            <person name="Brami D."/>
            <person name="Johnson J."/>
            <person name="Hostetler J."/>
            <person name="Hannick L."/>
            <person name="Clark T."/>
            <person name="Cassidy-Hanley D."/>
            <person name="Inman J."/>
        </authorList>
    </citation>
    <scope>NUCLEOTIDE SEQUENCE [LARGE SCALE GENOMIC DNA]</scope>
    <source>
        <strain evidence="2 3">G5</strain>
    </source>
</reference>
<dbReference type="GO" id="GO:0004725">
    <property type="term" value="F:protein tyrosine phosphatase activity"/>
    <property type="evidence" value="ECO:0007669"/>
    <property type="project" value="UniProtKB-EC"/>
</dbReference>
<dbReference type="CDD" id="cd06071">
    <property type="entry name" value="Beach"/>
    <property type="match status" value="1"/>
</dbReference>
<protein>
    <submittedName>
        <fullName evidence="2">WD repeat and fyve domain protein</fullName>
        <ecNumber evidence="2">3.1.3.48</ecNumber>
    </submittedName>
</protein>
<evidence type="ECO:0000313" key="3">
    <source>
        <dbReference type="Proteomes" id="UP000008983"/>
    </source>
</evidence>
<dbReference type="GeneID" id="14908338"/>
<dbReference type="Pfam" id="PF02138">
    <property type="entry name" value="Beach"/>
    <property type="match status" value="1"/>
</dbReference>
<dbReference type="PROSITE" id="PS50197">
    <property type="entry name" value="BEACH"/>
    <property type="match status" value="1"/>
</dbReference>
<name>G0QRH7_ICHMU</name>
<evidence type="ECO:0000313" key="2">
    <source>
        <dbReference type="EMBL" id="EGR32183.1"/>
    </source>
</evidence>
<dbReference type="STRING" id="857967.G0QRH7"/>
<keyword evidence="3" id="KW-1185">Reference proteome</keyword>
<dbReference type="OrthoDB" id="293278at2759"/>
<keyword evidence="2" id="KW-0378">Hydrolase</keyword>
<dbReference type="RefSeq" id="XP_004035669.1">
    <property type="nucleotide sequence ID" value="XM_004035621.1"/>
</dbReference>
<dbReference type="PANTHER" id="PTHR13743:SF112">
    <property type="entry name" value="BEACH DOMAIN-CONTAINING PROTEIN"/>
    <property type="match status" value="1"/>
</dbReference>
<evidence type="ECO:0000259" key="1">
    <source>
        <dbReference type="PROSITE" id="PS50197"/>
    </source>
</evidence>
<dbReference type="Gene3D" id="1.10.1540.10">
    <property type="entry name" value="BEACH domain"/>
    <property type="match status" value="1"/>
</dbReference>
<dbReference type="SUPFAM" id="SSF52799">
    <property type="entry name" value="(Phosphotyrosine protein) phosphatases II"/>
    <property type="match status" value="1"/>
</dbReference>
<feature type="domain" description="BEACH" evidence="1">
    <location>
        <begin position="9"/>
        <end position="307"/>
    </location>
</feature>
<dbReference type="Proteomes" id="UP000008983">
    <property type="component" value="Unassembled WGS sequence"/>
</dbReference>
<accession>G0QRH7</accession>
<dbReference type="InterPro" id="IPR000409">
    <property type="entry name" value="BEACH_dom"/>
</dbReference>
<sequence>VKNDINIIVNRKKEFLKSTVLDDWRKGKITNFEFLMQLNSYSGRSTNDLSQYPIFPWVLQDYESSVLNLDDNRNYRQLGTPIGALNRERFEKNYMQRFKGSDPDDKNTYFMYGTHYSNATIVLTFLMRMEPFAGLHFQQQENKFDYADRLFHSVKEQWKSGLNNTADVKELLPEFYYLPDFLYNVNQLYLGKKQDNTDVDKVILPQWIQKSTNSPEFKIKENYISFIKMQNENYIMNIQLILDNEVNGLQWLAKCSVGCALIRETIVNLNINYLIKYEKMTVLEALDYIRTKREIVQPNIGFMNQLRKYYESLYN</sequence>
<dbReference type="Gene3D" id="3.90.190.10">
    <property type="entry name" value="Protein tyrosine phosphatase superfamily"/>
    <property type="match status" value="1"/>
</dbReference>
<dbReference type="AlphaFoldDB" id="G0QRH7"/>